<dbReference type="KEGG" id="acob:P0Y56_08290"/>
<evidence type="ECO:0000313" key="1">
    <source>
        <dbReference type="EMBL" id="WEK48279.1"/>
    </source>
</evidence>
<sequence>MDDKTLPAGRLDAAIHAMEAALGSENVIIDAAGMADHDTKNESQACDAYAATKAMLEPAAKLGYGEYRSHVDFMDEVASVRLNPLRTPSTLHLCEKH</sequence>
<protein>
    <submittedName>
        <fullName evidence="1">Uncharacterized protein</fullName>
    </submittedName>
</protein>
<proteinExistence type="predicted"/>
<accession>A0AAJ6BP94</accession>
<gene>
    <name evidence="1" type="ORF">P0Y56_08290</name>
</gene>
<organism evidence="1 2">
    <name type="scientific">Candidatus Andeanibacterium colombiense</name>
    <dbReference type="NCBI Taxonomy" id="3121345"/>
    <lineage>
        <taxon>Bacteria</taxon>
        <taxon>Pseudomonadati</taxon>
        <taxon>Pseudomonadota</taxon>
        <taxon>Alphaproteobacteria</taxon>
        <taxon>Sphingomonadales</taxon>
        <taxon>Sphingomonadaceae</taxon>
        <taxon>Candidatus Andeanibacterium</taxon>
    </lineage>
</organism>
<evidence type="ECO:0000313" key="2">
    <source>
        <dbReference type="Proteomes" id="UP001218362"/>
    </source>
</evidence>
<name>A0AAJ6BP94_9SPHN</name>
<dbReference type="EMBL" id="CP119316">
    <property type="protein sequence ID" value="WEK48279.1"/>
    <property type="molecule type" value="Genomic_DNA"/>
</dbReference>
<dbReference type="Proteomes" id="UP001218362">
    <property type="component" value="Chromosome"/>
</dbReference>
<dbReference type="AlphaFoldDB" id="A0AAJ6BP94"/>
<reference evidence="1" key="1">
    <citation type="submission" date="2023-03" db="EMBL/GenBank/DDBJ databases">
        <title>Andean soil-derived lignocellulolytic bacterial consortium as a source of novel taxa and putative plastic-active enzymes.</title>
        <authorList>
            <person name="Diaz-Garcia L."/>
            <person name="Chuvochina M."/>
            <person name="Feuerriegel G."/>
            <person name="Bunk B."/>
            <person name="Sproer C."/>
            <person name="Streit W.R."/>
            <person name="Rodriguez L.M."/>
            <person name="Overmann J."/>
            <person name="Jimenez D.J."/>
        </authorList>
    </citation>
    <scope>NUCLEOTIDE SEQUENCE</scope>
    <source>
        <strain evidence="1">MAG 26</strain>
    </source>
</reference>